<reference evidence="1 2" key="1">
    <citation type="submission" date="2016-10" db="EMBL/GenBank/DDBJ databases">
        <authorList>
            <person name="Varghese N."/>
            <person name="Submissions S."/>
        </authorList>
    </citation>
    <scope>NUCLEOTIDE SEQUENCE [LARGE SCALE GENOMIC DNA]</scope>
    <source>
        <strain evidence="1 2">Nl1</strain>
    </source>
</reference>
<keyword evidence="2" id="KW-1185">Reference proteome</keyword>
<dbReference type="Proteomes" id="UP000183471">
    <property type="component" value="Unassembled WGS sequence"/>
</dbReference>
<proteinExistence type="predicted"/>
<name>A0ABY0T683_9PROT</name>
<protein>
    <submittedName>
        <fullName evidence="1">Uncharacterized protein</fullName>
    </submittedName>
</protein>
<evidence type="ECO:0000313" key="2">
    <source>
        <dbReference type="Proteomes" id="UP000183471"/>
    </source>
</evidence>
<evidence type="ECO:0000313" key="1">
    <source>
        <dbReference type="EMBL" id="SDQ31397.1"/>
    </source>
</evidence>
<sequence>MGFRRNQNFYSFLVAVKQDRVGRRRHETPAACLACNSVSERDGKIISAWPSERGLYPDRILEANELESVGDMPVSGLPNFREARLFADFRPYTASYSQRVWYTIRDYIVHLKMLDVRLICGFEPEIL</sequence>
<accession>A0ABY0T683</accession>
<gene>
    <name evidence="1" type="ORF">SAMN05216402_0328</name>
</gene>
<organism evidence="1 2">
    <name type="scientific">Nitrosospira multiformis</name>
    <dbReference type="NCBI Taxonomy" id="1231"/>
    <lineage>
        <taxon>Bacteria</taxon>
        <taxon>Pseudomonadati</taxon>
        <taxon>Pseudomonadota</taxon>
        <taxon>Betaproteobacteria</taxon>
        <taxon>Nitrosomonadales</taxon>
        <taxon>Nitrosomonadaceae</taxon>
        <taxon>Nitrosospira</taxon>
    </lineage>
</organism>
<comment type="caution">
    <text evidence="1">The sequence shown here is derived from an EMBL/GenBank/DDBJ whole genome shotgun (WGS) entry which is preliminary data.</text>
</comment>
<dbReference type="EMBL" id="FNKY01000001">
    <property type="protein sequence ID" value="SDQ31397.1"/>
    <property type="molecule type" value="Genomic_DNA"/>
</dbReference>